<sequence length="120" mass="13831">MKLLDKIRGFLRPEEEPEASKAPEAPAPLKKACRQCGKTFTVDPAWGFVPTFCKDCKQKMAKEKETAQRKGPLRDIRRTCKACGKFFTFPSDTLHYPSYCPDCRKRHQSAMKKKYSRKKA</sequence>
<dbReference type="Proteomes" id="UP000192328">
    <property type="component" value="Unassembled WGS sequence"/>
</dbReference>
<gene>
    <name evidence="1" type="ORF">SAMN06297397_1334</name>
</gene>
<reference evidence="1" key="1">
    <citation type="submission" date="2017-04" db="EMBL/GenBank/DDBJ databases">
        <authorList>
            <person name="Varghese N."/>
            <person name="Submissions S."/>
        </authorList>
    </citation>
    <scope>NUCLEOTIDE SEQUENCE</scope>
    <source>
        <strain evidence="1">WTE2008</strain>
    </source>
</reference>
<name>A0AC61PKJ4_9FIRM</name>
<protein>
    <submittedName>
        <fullName evidence="1">Uncharacterized protein</fullName>
    </submittedName>
</protein>
<organism evidence="1 2">
    <name type="scientific">Aristaeella lactis</name>
    <dbReference type="NCBI Taxonomy" id="3046383"/>
    <lineage>
        <taxon>Bacteria</taxon>
        <taxon>Bacillati</taxon>
        <taxon>Bacillota</taxon>
        <taxon>Clostridia</taxon>
        <taxon>Eubacteriales</taxon>
        <taxon>Aristaeellaceae</taxon>
        <taxon>Aristaeella</taxon>
    </lineage>
</organism>
<comment type="caution">
    <text evidence="1">The sequence shown here is derived from an EMBL/GenBank/DDBJ whole genome shotgun (WGS) entry which is preliminary data.</text>
</comment>
<accession>A0AC61PKJ4</accession>
<keyword evidence="2" id="KW-1185">Reference proteome</keyword>
<evidence type="ECO:0000313" key="1">
    <source>
        <dbReference type="EMBL" id="SMC54088.1"/>
    </source>
</evidence>
<evidence type="ECO:0000313" key="2">
    <source>
        <dbReference type="Proteomes" id="UP000192328"/>
    </source>
</evidence>
<proteinExistence type="predicted"/>
<dbReference type="EMBL" id="FWXZ01000002">
    <property type="protein sequence ID" value="SMC54088.1"/>
    <property type="molecule type" value="Genomic_DNA"/>
</dbReference>